<accession>A0ABU9HH39</accession>
<dbReference type="RefSeq" id="WP_341629504.1">
    <property type="nucleotide sequence ID" value="NZ_JBAKBA010000496.1"/>
</dbReference>
<reference evidence="1 2" key="1">
    <citation type="submission" date="2024-02" db="EMBL/GenBank/DDBJ databases">
        <title>Bacteria isolated from the canopy kelp, Nereocystis luetkeana.</title>
        <authorList>
            <person name="Pfister C.A."/>
            <person name="Younker I.T."/>
            <person name="Light S.H."/>
        </authorList>
    </citation>
    <scope>NUCLEOTIDE SEQUENCE [LARGE SCALE GENOMIC DNA]</scope>
    <source>
        <strain evidence="1 2">TI.2.07</strain>
    </source>
</reference>
<evidence type="ECO:0000313" key="1">
    <source>
        <dbReference type="EMBL" id="MEL0661218.1"/>
    </source>
</evidence>
<organism evidence="1 2">
    <name type="scientific">Psychromonas arctica</name>
    <dbReference type="NCBI Taxonomy" id="168275"/>
    <lineage>
        <taxon>Bacteria</taxon>
        <taxon>Pseudomonadati</taxon>
        <taxon>Pseudomonadota</taxon>
        <taxon>Gammaproteobacteria</taxon>
        <taxon>Alteromonadales</taxon>
        <taxon>Psychromonadaceae</taxon>
        <taxon>Psychromonas</taxon>
    </lineage>
</organism>
<keyword evidence="2" id="KW-1185">Reference proteome</keyword>
<comment type="caution">
    <text evidence="1">The sequence shown here is derived from an EMBL/GenBank/DDBJ whole genome shotgun (WGS) entry which is preliminary data.</text>
</comment>
<dbReference type="EMBL" id="JBAKBA010000496">
    <property type="protein sequence ID" value="MEL0661218.1"/>
    <property type="molecule type" value="Genomic_DNA"/>
</dbReference>
<gene>
    <name evidence="1" type="ORF">V6255_19210</name>
</gene>
<protein>
    <submittedName>
        <fullName evidence="1">Uncharacterized protein</fullName>
    </submittedName>
</protein>
<name>A0ABU9HH39_9GAMM</name>
<sequence>MDNIAQRIEDKAATLVLFASYWQMNLDADKLRRKFPTSLIVQGETSPTKMITTH</sequence>
<evidence type="ECO:0000313" key="2">
    <source>
        <dbReference type="Proteomes" id="UP001366060"/>
    </source>
</evidence>
<proteinExistence type="predicted"/>
<dbReference type="Proteomes" id="UP001366060">
    <property type="component" value="Unassembled WGS sequence"/>
</dbReference>